<dbReference type="Pfam" id="PF23713">
    <property type="entry name" value="WHD_Egal"/>
    <property type="match status" value="6"/>
</dbReference>
<dbReference type="Gene3D" id="3.40.50.300">
    <property type="entry name" value="P-loop containing nucleotide triphosphate hydrolases"/>
    <property type="match status" value="2"/>
</dbReference>
<feature type="region of interest" description="Disordered" evidence="3">
    <location>
        <begin position="1387"/>
        <end position="1429"/>
    </location>
</feature>
<feature type="compositionally biased region" description="Low complexity" evidence="3">
    <location>
        <begin position="1726"/>
        <end position="1735"/>
    </location>
</feature>
<evidence type="ECO:0000256" key="2">
    <source>
        <dbReference type="ARBA" id="ARBA00022840"/>
    </source>
</evidence>
<feature type="domain" description="AAA+ ATPase" evidence="4">
    <location>
        <begin position="1551"/>
        <end position="1682"/>
    </location>
</feature>
<dbReference type="InterPro" id="IPR045735">
    <property type="entry name" value="Spore_III_AA_AAA+_ATPase"/>
</dbReference>
<keyword evidence="2" id="KW-0067">ATP-binding</keyword>
<dbReference type="Pfam" id="PF19568">
    <property type="entry name" value="Spore_III_AA"/>
    <property type="match status" value="2"/>
</dbReference>
<accession>C3Z2V0</accession>
<dbReference type="PANTHER" id="PTHR20953:SF3">
    <property type="entry name" value="P-LOOP CONTAINING NUCLEOSIDE TRIPHOSPHATE HYDROLASES SUPERFAMILY PROTEIN"/>
    <property type="match status" value="1"/>
</dbReference>
<dbReference type="PANTHER" id="PTHR20953">
    <property type="entry name" value="KINASE-RELATED"/>
    <property type="match status" value="1"/>
</dbReference>
<dbReference type="InParanoid" id="C3Z2V0"/>
<gene>
    <name evidence="5" type="ORF">BRAFLDRAFT_66476</name>
</gene>
<evidence type="ECO:0000259" key="4">
    <source>
        <dbReference type="SMART" id="SM00382"/>
    </source>
</evidence>
<feature type="domain" description="AAA+ ATPase" evidence="4">
    <location>
        <begin position="2404"/>
        <end position="2589"/>
    </location>
</feature>
<dbReference type="STRING" id="7739.C3Z2V0"/>
<reference evidence="5" key="1">
    <citation type="journal article" date="2008" name="Nature">
        <title>The amphioxus genome and the evolution of the chordate karyotype.</title>
        <authorList>
            <consortium name="US DOE Joint Genome Institute (JGI-PGF)"/>
            <person name="Putnam N.H."/>
            <person name="Butts T."/>
            <person name="Ferrier D.E.K."/>
            <person name="Furlong R.F."/>
            <person name="Hellsten U."/>
            <person name="Kawashima T."/>
            <person name="Robinson-Rechavi M."/>
            <person name="Shoguchi E."/>
            <person name="Terry A."/>
            <person name="Yu J.-K."/>
            <person name="Benito-Gutierrez E.L."/>
            <person name="Dubchak I."/>
            <person name="Garcia-Fernandez J."/>
            <person name="Gibson-Brown J.J."/>
            <person name="Grigoriev I.V."/>
            <person name="Horton A.C."/>
            <person name="de Jong P.J."/>
            <person name="Jurka J."/>
            <person name="Kapitonov V.V."/>
            <person name="Kohara Y."/>
            <person name="Kuroki Y."/>
            <person name="Lindquist E."/>
            <person name="Lucas S."/>
            <person name="Osoegawa K."/>
            <person name="Pennacchio L.A."/>
            <person name="Salamov A.A."/>
            <person name="Satou Y."/>
            <person name="Sauka-Spengler T."/>
            <person name="Schmutz J."/>
            <person name="Shin-I T."/>
            <person name="Toyoda A."/>
            <person name="Bronner-Fraser M."/>
            <person name="Fujiyama A."/>
            <person name="Holland L.Z."/>
            <person name="Holland P.W.H."/>
            <person name="Satoh N."/>
            <person name="Rokhsar D.S."/>
        </authorList>
    </citation>
    <scope>NUCLEOTIDE SEQUENCE [LARGE SCALE GENOMIC DNA]</scope>
    <source>
        <strain evidence="5">S238N-H82</strain>
        <tissue evidence="5">Testes</tissue>
    </source>
</reference>
<protein>
    <recommendedName>
        <fullName evidence="4">AAA+ ATPase domain-containing protein</fullName>
    </recommendedName>
</protein>
<feature type="region of interest" description="Disordered" evidence="3">
    <location>
        <begin position="127"/>
        <end position="209"/>
    </location>
</feature>
<dbReference type="InterPro" id="IPR027417">
    <property type="entry name" value="P-loop_NTPase"/>
</dbReference>
<feature type="compositionally biased region" description="Basic and acidic residues" evidence="3">
    <location>
        <begin position="713"/>
        <end position="722"/>
    </location>
</feature>
<feature type="region of interest" description="Disordered" evidence="3">
    <location>
        <begin position="699"/>
        <end position="730"/>
    </location>
</feature>
<dbReference type="SUPFAM" id="SSF52540">
    <property type="entry name" value="P-loop containing nucleoside triphosphate hydrolases"/>
    <property type="match status" value="2"/>
</dbReference>
<feature type="region of interest" description="Disordered" evidence="3">
    <location>
        <begin position="1720"/>
        <end position="1780"/>
    </location>
</feature>
<sequence>MEDIKTATTALKAVVELGYPLELSRVLNYLENVDSKDQLIQFDNEEALCSFLKKFPSMFWVDGSNVFPAQMKPKGGLRCLNKTWLPQSQPIVQPGSNGSDERRQQDHPIGVVEEQVFAIDSNDLIHIQPSPTIEGSDDDDILSPSVSQSSSMEEDIDSADASNGSIELNGSLASQSSSSDEDATNGRTDNAAIPEPHISSSEEDSDVECTQDVEALLEEGAAHIVNALEKKGSMPLGRIHGHVNQCREEVRKAVGGGPEKARALFLKFPAYFFIDGQDDVHLTSKLIQECINAVSATLERKGPLQVVELVRYMCHLDPKVSSFFESNDPKTFLEQHSKIFVINDSMVYLVSDIKEEGVQHFKRVLESKGSLHIKHICGHSSQYKYLGPMLKVIGGSPSSVLDFLKSFPEVFGTDDEGMVCLISATTAQSQGNKHVTENRTYAMVVEKGQKIQTNAPFRSPQENILGMGKSASSTAVVPSQNKENIQLEGVRHFKQVLESKGSMPVQNIWGHVNQCRDRVKWAIGCTADKVKKFLLGYPEVFHIDKKMIVHLVCSRANKQQQHQHKINLNPLQSEQKALAHFKEMLSRKGPSSTHVLSSCFSSCGEDIRMHVGNSKEGLTKFFMKHPQIFKVDANQVVYLKGTSLSKSGNVSRPQRWASCDTLAISTKTMFPKPKLLSKLGGSTPDVRSTICEGRLHEAKEVQEKPSHLQQPQEDCKDNHGTSDDDTSTCRSLPYIHEQHTSDQKADSSKHISDKFITAVKDILSKKGCLHLVQLVEELSSMFPDERFELSGVRLFLKKCPAEFHVNDQDMVEELPPMNVPAMVKKMLSNNSCYAILEDGSRVFVYITLYRERMGVDCIRLQDHLSPGDILLVDTEHGEPETSMKWTATNITAVFKSSKCVDADKDEVNLQTPMPFLPAATIERSPPEICHVLMKFVASFLRITSPLQVKDLSSRIKYLNHDAILYLREKGGLLSFLQSQPQMFHVQDGCVTSLAGQTELIGGSSQCMASPGAKCTIGKVSVIDKNIAQLCLPDDKKAVLDLTDATKATSCLEVGDCVVAYVVPAPDQSQIPWVVSKVKHGMGKAAPAEVQARAATATCGSHLLKEVLQQCVLEEEVDTVLAWHRLLSWKLKMSFESFVGCFNDLPKEAQKYTSQTGGPCKVLEQYPTLFHVDNARGTVCLVECSSKGRMVFRSDQIAKKETEQDVVTISANGEQLSPAQPTVEGEVKMAGYPAEKTSTDLDICNAESNQKNHNVPTIEAGHDTGTSLLKPSHSTEEGEDTDLRTAALVTNHTRNVSPVPPVQTPGLGEQCMNQEQAVCDGSGLPTATVHPMTVPSVNSNVANAGSSSDGVYTETSSVVDHITTHIAEVVDMHSTQATVTATQHVDLTSSSRGFQTEDVRTDTQDSHTSPAENTDALPPSPVDIFSDSSQSLQGTEGMTWAWSKPDMEQGWPPHLVTESGANVWENAGQQTPSLLAATRLSDQTLTRDTLETILFGLPLERSAIGQGRVLLRGTLHWVSTLKNSLGEVVGLTLRRGQAVPGCLDLLWDVVTSGTSTLIMGRPCSGKTTLLREWARVLSDVCYRRVIVVDTRNEIAGGDDIPHPGIGGARRVQVHNRCDQVFQLQTAARNHSPDCIIVDEVQTQEEVTALQAIRLTATTALKAVVELGYPLELSRVLDYLENLDSKDELIQFDNEEALCSFLQKHPAIFWVEGGKVFPAQMKPKVKSKSSPQTQSPQSHHKVQPTSDSSEKVRQQEQRVGEVEEAEGGKEKNKSLDAADNVHQTAKLREDGIKSIAEVLKREGPKKLKALFRYVQGLRPEVRSFVGKDEESVTEFLVENPDTFLIDDDDVVFHISTVQQEAMQQFKSVLQSKGKLPVSNLSGHISGFKHKYEILWFVGGSPSDVETFLKGYPNTFRVEDSGTVSLIKTKTKQAASALACSGGKTKTTNVTTEVAVEVPRKKSEQPKMNKDKELLQEGVEHFKGVLQVKGSMPMERLFGHINQCRKEVKRAVGTKEDEVKKLLKSHPDVFSVSKKGNVQLQQISCKAKQKQADQGKEKLVATNSTSNSKEQEKTDQIASTGSAPDLSQEGNEVATNDKDTFLLQDFSSNSCHHLFDPSASDDINMKQTVDQINAVENHQDPDEEEEQVDVERETSELIFDLIQRCGEISFSALQGYINLLGEDKQECIKHRGGLLSFLHHHHGQTFRIDQVSVTQEETQARTTSAPVHRRPLHLLVGEDGTRVWVNSGEQDMQHLSTNVPMESVVPGANPTGQPDDFTSLLPMFKDNLSPIQDNLVEVEIDIGRIPVARLDFHYQNKSSLYYNPDSPCLLATTRLSDQTLTRETLETILFGLPLERSAIGQGRVLLKGTLHWISTLKNSSGEVVGLTLRRGQAVPGCLDLLWDVVTSGTSTLIMGCPCSGRTTLLREWARVLSDVCYRRVIVVDTLKEIAGGDDIPHPGIGGARRVQVHNRCDQVSQLQTAARNHSPDCIIVDEVQTQEEVTALQAIRLTGIQVVAGVCAGCLTDLLQNSVMRGLLGLSDTASTFPQTPSTSESVPPTFPQTLPVFQAAVVIHSRDMVSVYSDVASFVRVSLLEGRLFPLAQQRKRVVTRDRETEL</sequence>
<evidence type="ECO:0000256" key="1">
    <source>
        <dbReference type="ARBA" id="ARBA00022741"/>
    </source>
</evidence>
<feature type="compositionally biased region" description="Basic and acidic residues" evidence="3">
    <location>
        <begin position="1394"/>
        <end position="1404"/>
    </location>
</feature>
<organism>
    <name type="scientific">Branchiostoma floridae</name>
    <name type="common">Florida lancelet</name>
    <name type="synonym">Amphioxus</name>
    <dbReference type="NCBI Taxonomy" id="7739"/>
    <lineage>
        <taxon>Eukaryota</taxon>
        <taxon>Metazoa</taxon>
        <taxon>Chordata</taxon>
        <taxon>Cephalochordata</taxon>
        <taxon>Leptocardii</taxon>
        <taxon>Amphioxiformes</taxon>
        <taxon>Branchiostomatidae</taxon>
        <taxon>Branchiostoma</taxon>
    </lineage>
</organism>
<keyword evidence="1" id="KW-0547">Nucleotide-binding</keyword>
<feature type="region of interest" description="Disordered" evidence="3">
    <location>
        <begin position="2046"/>
        <end position="2088"/>
    </location>
</feature>
<name>C3Z2V0_BRAFL</name>
<feature type="compositionally biased region" description="Basic and acidic residues" evidence="3">
    <location>
        <begin position="2047"/>
        <end position="2056"/>
    </location>
</feature>
<evidence type="ECO:0000313" key="5">
    <source>
        <dbReference type="EMBL" id="EEN53351.1"/>
    </source>
</evidence>
<proteinExistence type="predicted"/>
<dbReference type="InterPro" id="IPR003593">
    <property type="entry name" value="AAA+_ATPase"/>
</dbReference>
<dbReference type="SMART" id="SM00382">
    <property type="entry name" value="AAA"/>
    <property type="match status" value="2"/>
</dbReference>
<dbReference type="InterPro" id="IPR056589">
    <property type="entry name" value="WH_Egal-1"/>
</dbReference>
<dbReference type="eggNOG" id="ENOG502QQ4X">
    <property type="taxonomic scope" value="Eukaryota"/>
</dbReference>
<dbReference type="GO" id="GO:0005524">
    <property type="term" value="F:ATP binding"/>
    <property type="evidence" value="ECO:0007669"/>
    <property type="project" value="UniProtKB-KW"/>
</dbReference>
<evidence type="ECO:0000256" key="3">
    <source>
        <dbReference type="SAM" id="MobiDB-lite"/>
    </source>
</evidence>
<feature type="compositionally biased region" description="Basic and acidic residues" evidence="3">
    <location>
        <begin position="1746"/>
        <end position="1774"/>
    </location>
</feature>
<dbReference type="EMBL" id="GG666574">
    <property type="protein sequence ID" value="EEN53351.1"/>
    <property type="molecule type" value="Genomic_DNA"/>
</dbReference>